<reference evidence="1 2" key="1">
    <citation type="submission" date="2019-04" db="EMBL/GenBank/DDBJ databases">
        <title>Friends and foes A comparative genomics study of 23 Aspergillus species from section Flavi.</title>
        <authorList>
            <consortium name="DOE Joint Genome Institute"/>
            <person name="Kjaerbolling I."/>
            <person name="Vesth T."/>
            <person name="Frisvad J.C."/>
            <person name="Nybo J.L."/>
            <person name="Theobald S."/>
            <person name="Kildgaard S."/>
            <person name="Isbrandt T."/>
            <person name="Kuo A."/>
            <person name="Sato A."/>
            <person name="Lyhne E.K."/>
            <person name="Kogle M.E."/>
            <person name="Wiebenga A."/>
            <person name="Kun R.S."/>
            <person name="Lubbers R.J."/>
            <person name="Makela M.R."/>
            <person name="Barry K."/>
            <person name="Chovatia M."/>
            <person name="Clum A."/>
            <person name="Daum C."/>
            <person name="Haridas S."/>
            <person name="He G."/>
            <person name="LaButti K."/>
            <person name="Lipzen A."/>
            <person name="Mondo S."/>
            <person name="Riley R."/>
            <person name="Salamov A."/>
            <person name="Simmons B.A."/>
            <person name="Magnuson J.K."/>
            <person name="Henrissat B."/>
            <person name="Mortensen U.H."/>
            <person name="Larsen T.O."/>
            <person name="Devries R.P."/>
            <person name="Grigoriev I.V."/>
            <person name="Machida M."/>
            <person name="Baker S.E."/>
            <person name="Andersen M.R."/>
        </authorList>
    </citation>
    <scope>NUCLEOTIDE SEQUENCE [LARGE SCALE GENOMIC DNA]</scope>
    <source>
        <strain evidence="1 2">CBS 117626</strain>
    </source>
</reference>
<dbReference type="EMBL" id="ML738660">
    <property type="protein sequence ID" value="KAE8160231.1"/>
    <property type="molecule type" value="Genomic_DNA"/>
</dbReference>
<protein>
    <submittedName>
        <fullName evidence="1">Uncharacterized protein</fullName>
    </submittedName>
</protein>
<evidence type="ECO:0000313" key="2">
    <source>
        <dbReference type="Proteomes" id="UP000326950"/>
    </source>
</evidence>
<accession>A0A5N6UQC7</accession>
<gene>
    <name evidence="1" type="ORF">BDV40DRAFT_218419</name>
</gene>
<proteinExistence type="predicted"/>
<dbReference type="Proteomes" id="UP000326950">
    <property type="component" value="Unassembled WGS sequence"/>
</dbReference>
<dbReference type="AlphaFoldDB" id="A0A5N6UQC7"/>
<name>A0A5N6UQC7_ASPTM</name>
<keyword evidence="2" id="KW-1185">Reference proteome</keyword>
<evidence type="ECO:0000313" key="1">
    <source>
        <dbReference type="EMBL" id="KAE8160231.1"/>
    </source>
</evidence>
<sequence length="96" mass="10997">MWKRKGKPIWIRGGGLKKEEEEIRFCGRRRGSEAKPDLVFAVTLNDHQPVCTYHGLYWYLLALGILHAVPKEKLSWGVFPIGTSSVDFRGKGKKKK</sequence>
<organism evidence="1 2">
    <name type="scientific">Aspergillus tamarii</name>
    <dbReference type="NCBI Taxonomy" id="41984"/>
    <lineage>
        <taxon>Eukaryota</taxon>
        <taxon>Fungi</taxon>
        <taxon>Dikarya</taxon>
        <taxon>Ascomycota</taxon>
        <taxon>Pezizomycotina</taxon>
        <taxon>Eurotiomycetes</taxon>
        <taxon>Eurotiomycetidae</taxon>
        <taxon>Eurotiales</taxon>
        <taxon>Aspergillaceae</taxon>
        <taxon>Aspergillus</taxon>
        <taxon>Aspergillus subgen. Circumdati</taxon>
    </lineage>
</organism>